<dbReference type="PANTHER" id="PTHR33127">
    <property type="entry name" value="TRANSMEMBRANE PROTEIN"/>
    <property type="match status" value="1"/>
</dbReference>
<dbReference type="Proteomes" id="UP000467841">
    <property type="component" value="Unassembled WGS sequence"/>
</dbReference>
<dbReference type="InterPro" id="IPR005174">
    <property type="entry name" value="KIB1-4_b-propeller"/>
</dbReference>
<protein>
    <recommendedName>
        <fullName evidence="1">F-box domain-containing protein</fullName>
    </recommendedName>
</protein>
<evidence type="ECO:0000259" key="1">
    <source>
        <dbReference type="SMART" id="SM00256"/>
    </source>
</evidence>
<dbReference type="SUPFAM" id="SSF81383">
    <property type="entry name" value="F-box domain"/>
    <property type="match status" value="2"/>
</dbReference>
<sequence>MHNLTFSCLLCRSETLKNEALKPSFADLPSCLIELIMSHLVLKDNIRASASCKSWREAGVSVRVVEKHPCLMCFPKDGSNLFEFRDPLQRKSYTMNLPELLNSTVCYSRDGWLLMHRWFENELFFFNPFSRELISLPKLQLRIDNLLSFSCPPTLGDCVVLALDFDKHYRGSMSTWHPGETEWKTTNFLTDFDRHKERSWLVYVNNLFYCTTEDGNLYYCRPSSRIWECHKACGRKISYIGWCKEVNLAEKKGELFVVFTYLKDMKPMVCKLVSLKWKEMSDTELDGLTFFVSDYNSEMRTDLPWIRNNICHKLLHNLKFICLFCRSELTPSNEALNPSFADLPLCLIEIIMSLLVLKYNICASAVCKSWREAAEYVRVVEKHHPWLMCFPKEGTLFEFRDPLQLKSYSLNLPKLAKSNVCCSRDGWLLMRKWRMISSQMFFFNPFSRELISLPEFELDFLEIAFSCPPTSDNCVVVALNFDVNNKYVTICTWHHGATEWIAYSFPKHGFDQGKKRSKLVYLNDCFYIFNEGGILYYFHPSSCTWNRAYELKCPYQKYSKKKRVYLAEKKGELFVMFTCNNKKPMVYRLVSLKWIEMSDTELGGLNMFVSFNNSVLRSNVYFSKHNGKRCVTYSFDESRYNLFDQLENKLIPHPLDTVWIDPPENVL</sequence>
<dbReference type="EMBL" id="CACVBM020000399">
    <property type="protein sequence ID" value="CAA7018627.1"/>
    <property type="molecule type" value="Genomic_DNA"/>
</dbReference>
<evidence type="ECO:0000313" key="4">
    <source>
        <dbReference type="Proteomes" id="UP000467841"/>
    </source>
</evidence>
<dbReference type="Pfam" id="PF00646">
    <property type="entry name" value="F-box"/>
    <property type="match status" value="2"/>
</dbReference>
<dbReference type="InterPro" id="IPR001810">
    <property type="entry name" value="F-box_dom"/>
</dbReference>
<dbReference type="InterPro" id="IPR036047">
    <property type="entry name" value="F-box-like_dom_sf"/>
</dbReference>
<dbReference type="OrthoDB" id="1863935at2759"/>
<dbReference type="Gene3D" id="1.20.1280.50">
    <property type="match status" value="1"/>
</dbReference>
<dbReference type="SMART" id="SM00256">
    <property type="entry name" value="FBOX"/>
    <property type="match status" value="2"/>
</dbReference>
<feature type="domain" description="F-box" evidence="1">
    <location>
        <begin position="28"/>
        <end position="68"/>
    </location>
</feature>
<organism evidence="2 4">
    <name type="scientific">Microthlaspi erraticum</name>
    <dbReference type="NCBI Taxonomy" id="1685480"/>
    <lineage>
        <taxon>Eukaryota</taxon>
        <taxon>Viridiplantae</taxon>
        <taxon>Streptophyta</taxon>
        <taxon>Embryophyta</taxon>
        <taxon>Tracheophyta</taxon>
        <taxon>Spermatophyta</taxon>
        <taxon>Magnoliopsida</taxon>
        <taxon>eudicotyledons</taxon>
        <taxon>Gunneridae</taxon>
        <taxon>Pentapetalae</taxon>
        <taxon>rosids</taxon>
        <taxon>malvids</taxon>
        <taxon>Brassicales</taxon>
        <taxon>Brassicaceae</taxon>
        <taxon>Coluteocarpeae</taxon>
        <taxon>Microthlaspi</taxon>
    </lineage>
</organism>
<gene>
    <name evidence="2" type="ORF">MERR_LOCUS5854</name>
    <name evidence="3" type="ORF">MERR_LOCUS5862</name>
</gene>
<accession>A0A6D2HXA4</accession>
<name>A0A6D2HXA4_9BRAS</name>
<evidence type="ECO:0000313" key="2">
    <source>
        <dbReference type="EMBL" id="CAA7018619.1"/>
    </source>
</evidence>
<dbReference type="EMBL" id="CACVBM020000399">
    <property type="protein sequence ID" value="CAA7018619.1"/>
    <property type="molecule type" value="Genomic_DNA"/>
</dbReference>
<reference evidence="2 4" key="1">
    <citation type="submission" date="2020-01" db="EMBL/GenBank/DDBJ databases">
        <authorList>
            <person name="Mishra B."/>
        </authorList>
    </citation>
    <scope>NUCLEOTIDE SEQUENCE [LARGE SCALE GENOMIC DNA]</scope>
</reference>
<dbReference type="AlphaFoldDB" id="A0A6D2HXA4"/>
<proteinExistence type="predicted"/>
<keyword evidence="4" id="KW-1185">Reference proteome</keyword>
<dbReference type="Pfam" id="PF03478">
    <property type="entry name" value="Beta-prop_KIB1-4"/>
    <property type="match status" value="2"/>
</dbReference>
<dbReference type="PANTHER" id="PTHR33127:SF30">
    <property type="entry name" value="F-BOX DOMAIN-CONTAINING PROTEIN"/>
    <property type="match status" value="1"/>
</dbReference>
<feature type="domain" description="F-box" evidence="1">
    <location>
        <begin position="343"/>
        <end position="383"/>
    </location>
</feature>
<evidence type="ECO:0000313" key="3">
    <source>
        <dbReference type="EMBL" id="CAA7018627.1"/>
    </source>
</evidence>